<sequence length="387" mass="39661">MNRCFERNRQGNRCYQLNGSSTGSIKLHGLPAICGRSSSCRAVLKDADGRSPLAGPSDLPLLGKHIIVTAPRQYSQKLAAKLINAGARPLVVPAVQITELPPEDLAQMRSSIRNLLLQPPSSSSSSSSSVTHIAFTSRNGIFAFLDQLCAELGGEAAGCDWLRSSGIRLCALGADGEVLTQRGLTVHVSPQEASTLGLVRELAARGEARGARVLCPVPLVTGGLVEPPVVPRFLQALQDAGAQALRLPAYLTTLGCSPAECSLERAALQGGQVAAVAFSSTAEAQGLLQLMGGAAAFSAAVSRHGVLLAAHGPYTAEGVRAVTGLPVGAVSRSFSTFDGLVKALEEHFAATTPAAAERKEEVVVAGKEVAAAGVVGPAAAAAGPVVS</sequence>
<feature type="domain" description="Tetrapyrrole biosynthesis uroporphyrinogen III synthase" evidence="1">
    <location>
        <begin position="77"/>
        <end position="333"/>
    </location>
</feature>
<dbReference type="EMBL" id="BRXU01000001">
    <property type="protein sequence ID" value="GLC47790.1"/>
    <property type="molecule type" value="Genomic_DNA"/>
</dbReference>
<name>A0A9W6EX12_9CHLO</name>
<dbReference type="CDD" id="cd06578">
    <property type="entry name" value="HemD"/>
    <property type="match status" value="1"/>
</dbReference>
<dbReference type="GO" id="GO:0004852">
    <property type="term" value="F:uroporphyrinogen-III synthase activity"/>
    <property type="evidence" value="ECO:0007669"/>
    <property type="project" value="InterPro"/>
</dbReference>
<dbReference type="Gene3D" id="3.40.50.10090">
    <property type="match status" value="2"/>
</dbReference>
<organism evidence="2 3">
    <name type="scientific">Pleodorina starrii</name>
    <dbReference type="NCBI Taxonomy" id="330485"/>
    <lineage>
        <taxon>Eukaryota</taxon>
        <taxon>Viridiplantae</taxon>
        <taxon>Chlorophyta</taxon>
        <taxon>core chlorophytes</taxon>
        <taxon>Chlorophyceae</taxon>
        <taxon>CS clade</taxon>
        <taxon>Chlamydomonadales</taxon>
        <taxon>Volvocaceae</taxon>
        <taxon>Pleodorina</taxon>
    </lineage>
</organism>
<dbReference type="Proteomes" id="UP001165080">
    <property type="component" value="Unassembled WGS sequence"/>
</dbReference>
<evidence type="ECO:0000313" key="3">
    <source>
        <dbReference type="Proteomes" id="UP001165080"/>
    </source>
</evidence>
<evidence type="ECO:0000313" key="2">
    <source>
        <dbReference type="EMBL" id="GLC47790.1"/>
    </source>
</evidence>
<dbReference type="OrthoDB" id="259181at2759"/>
<accession>A0A9W6EX12</accession>
<reference evidence="2 3" key="1">
    <citation type="journal article" date="2023" name="Commun. Biol.">
        <title>Reorganization of the ancestral sex-determining regions during the evolution of trioecy in Pleodorina starrii.</title>
        <authorList>
            <person name="Takahashi K."/>
            <person name="Suzuki S."/>
            <person name="Kawai-Toyooka H."/>
            <person name="Yamamoto K."/>
            <person name="Hamaji T."/>
            <person name="Ootsuki R."/>
            <person name="Yamaguchi H."/>
            <person name="Kawachi M."/>
            <person name="Higashiyama T."/>
            <person name="Nozaki H."/>
        </authorList>
    </citation>
    <scope>NUCLEOTIDE SEQUENCE [LARGE SCALE GENOMIC DNA]</scope>
    <source>
        <strain evidence="2 3">NIES-4479</strain>
    </source>
</reference>
<dbReference type="AlphaFoldDB" id="A0A9W6EX12"/>
<dbReference type="SUPFAM" id="SSF69618">
    <property type="entry name" value="HemD-like"/>
    <property type="match status" value="1"/>
</dbReference>
<dbReference type="PANTHER" id="PTHR38020:SF1">
    <property type="entry name" value="UROPORPHYRINOGEN-III SYNTHASE"/>
    <property type="match status" value="1"/>
</dbReference>
<dbReference type="GO" id="GO:0033014">
    <property type="term" value="P:tetrapyrrole biosynthetic process"/>
    <property type="evidence" value="ECO:0007669"/>
    <property type="project" value="InterPro"/>
</dbReference>
<evidence type="ECO:0000259" key="1">
    <source>
        <dbReference type="Pfam" id="PF02602"/>
    </source>
</evidence>
<proteinExistence type="predicted"/>
<protein>
    <recommendedName>
        <fullName evidence="1">Tetrapyrrole biosynthesis uroporphyrinogen III synthase domain-containing protein</fullName>
    </recommendedName>
</protein>
<dbReference type="InterPro" id="IPR036108">
    <property type="entry name" value="4pyrrol_syn_uPrphyn_synt_sf"/>
</dbReference>
<dbReference type="InterPro" id="IPR003754">
    <property type="entry name" value="4pyrrol_synth_uPrphyn_synth"/>
</dbReference>
<gene>
    <name evidence="2" type="primary">PLEST000625</name>
    <name evidence="2" type="ORF">PLESTB_000026000</name>
</gene>
<dbReference type="Pfam" id="PF02602">
    <property type="entry name" value="HEM4"/>
    <property type="match status" value="1"/>
</dbReference>
<keyword evidence="3" id="KW-1185">Reference proteome</keyword>
<dbReference type="PANTHER" id="PTHR38020">
    <property type="entry name" value="UROPORPHYRINOGEN-III SYNTHASE"/>
    <property type="match status" value="1"/>
</dbReference>
<comment type="caution">
    <text evidence="2">The sequence shown here is derived from an EMBL/GenBank/DDBJ whole genome shotgun (WGS) entry which is preliminary data.</text>
</comment>